<dbReference type="Proteomes" id="UP000179769">
    <property type="component" value="Unassembled WGS sequence"/>
</dbReference>
<evidence type="ECO:0000313" key="3">
    <source>
        <dbReference type="EMBL" id="OHV43049.1"/>
    </source>
</evidence>
<organism evidence="3 4">
    <name type="scientific">Parafrankia soli</name>
    <dbReference type="NCBI Taxonomy" id="2599596"/>
    <lineage>
        <taxon>Bacteria</taxon>
        <taxon>Bacillati</taxon>
        <taxon>Actinomycetota</taxon>
        <taxon>Actinomycetes</taxon>
        <taxon>Frankiales</taxon>
        <taxon>Frankiaceae</taxon>
        <taxon>Parafrankia</taxon>
    </lineage>
</organism>
<dbReference type="RefSeq" id="WP_071060011.1">
    <property type="nucleotide sequence ID" value="NZ_MAXA01000036.1"/>
</dbReference>
<dbReference type="GO" id="GO:0070967">
    <property type="term" value="F:coenzyme F420 binding"/>
    <property type="evidence" value="ECO:0007669"/>
    <property type="project" value="TreeGrafter"/>
</dbReference>
<accession>A0A1S1RBA0</accession>
<gene>
    <name evidence="3" type="ORF">BBK14_10435</name>
</gene>
<dbReference type="Pfam" id="PF04075">
    <property type="entry name" value="F420H2_quin_red"/>
    <property type="match status" value="1"/>
</dbReference>
<sequence>MSETGYTAPDLSLRGAEHIARYRETDGEVGYLWNGVPTLLLTTVGRQSGEKRTSALIFARDGDDYLVVASTGGAPKHPAWYWNLTAHPEAEIQVRGLHLPVVGRTASEDEKPRLWKIVTASWPNYDVYQTRTDRVIPVVVLTPS</sequence>
<evidence type="ECO:0000256" key="1">
    <source>
        <dbReference type="ARBA" id="ARBA00008710"/>
    </source>
</evidence>
<dbReference type="InterPro" id="IPR012349">
    <property type="entry name" value="Split_barrel_FMN-bd"/>
</dbReference>
<comment type="catalytic activity">
    <reaction evidence="2">
        <text>oxidized coenzyme F420-(gamma-L-Glu)(n) + a quinol + H(+) = reduced coenzyme F420-(gamma-L-Glu)(n) + a quinone</text>
        <dbReference type="Rhea" id="RHEA:39663"/>
        <dbReference type="Rhea" id="RHEA-COMP:12939"/>
        <dbReference type="Rhea" id="RHEA-COMP:14378"/>
        <dbReference type="ChEBI" id="CHEBI:15378"/>
        <dbReference type="ChEBI" id="CHEBI:24646"/>
        <dbReference type="ChEBI" id="CHEBI:132124"/>
        <dbReference type="ChEBI" id="CHEBI:133980"/>
        <dbReference type="ChEBI" id="CHEBI:139511"/>
    </reaction>
</comment>
<dbReference type="Gene3D" id="2.30.110.10">
    <property type="entry name" value="Electron Transport, Fmn-binding Protein, Chain A"/>
    <property type="match status" value="1"/>
</dbReference>
<dbReference type="InterPro" id="IPR004378">
    <property type="entry name" value="F420H2_quin_Rdtase"/>
</dbReference>
<dbReference type="AlphaFoldDB" id="A0A1S1RBA0"/>
<comment type="similarity">
    <text evidence="1">Belongs to the F420H(2)-dependent quinone reductase family.</text>
</comment>
<dbReference type="GO" id="GO:0016491">
    <property type="term" value="F:oxidoreductase activity"/>
    <property type="evidence" value="ECO:0007669"/>
    <property type="project" value="InterPro"/>
</dbReference>
<name>A0A1S1RBA0_9ACTN</name>
<dbReference type="GO" id="GO:0005886">
    <property type="term" value="C:plasma membrane"/>
    <property type="evidence" value="ECO:0007669"/>
    <property type="project" value="TreeGrafter"/>
</dbReference>
<dbReference type="PANTHER" id="PTHR39428:SF1">
    <property type="entry name" value="F420H(2)-DEPENDENT QUINONE REDUCTASE RV1261C"/>
    <property type="match status" value="1"/>
</dbReference>
<evidence type="ECO:0000313" key="4">
    <source>
        <dbReference type="Proteomes" id="UP000179769"/>
    </source>
</evidence>
<dbReference type="OrthoDB" id="8225825at2"/>
<proteinExistence type="inferred from homology"/>
<keyword evidence="4" id="KW-1185">Reference proteome</keyword>
<dbReference type="EMBL" id="MAXA01000036">
    <property type="protein sequence ID" value="OHV43049.1"/>
    <property type="molecule type" value="Genomic_DNA"/>
</dbReference>
<dbReference type="PANTHER" id="PTHR39428">
    <property type="entry name" value="F420H(2)-DEPENDENT QUINONE REDUCTASE RV1261C"/>
    <property type="match status" value="1"/>
</dbReference>
<evidence type="ECO:0000256" key="2">
    <source>
        <dbReference type="ARBA" id="ARBA00049106"/>
    </source>
</evidence>
<protein>
    <submittedName>
        <fullName evidence="3">Nitroreductase</fullName>
    </submittedName>
</protein>
<comment type="caution">
    <text evidence="3">The sequence shown here is derived from an EMBL/GenBank/DDBJ whole genome shotgun (WGS) entry which is preliminary data.</text>
</comment>
<reference evidence="4" key="1">
    <citation type="submission" date="2016-07" db="EMBL/GenBank/DDBJ databases">
        <title>Frankia sp. NRRL B-16219 Genome sequencing.</title>
        <authorList>
            <person name="Ghodhbane-Gtari F."/>
            <person name="Swanson E."/>
            <person name="Gueddou A."/>
            <person name="Louati M."/>
            <person name="Nouioui I."/>
            <person name="Hezbri K."/>
            <person name="Abebe-Akele F."/>
            <person name="Simpson S."/>
            <person name="Morris K."/>
            <person name="Thomas K."/>
            <person name="Gtari M."/>
            <person name="Tisa L.S."/>
        </authorList>
    </citation>
    <scope>NUCLEOTIDE SEQUENCE [LARGE SCALE GENOMIC DNA]</scope>
    <source>
        <strain evidence="4">NRRL B-16219</strain>
    </source>
</reference>
<dbReference type="NCBIfam" id="TIGR00026">
    <property type="entry name" value="hi_GC_TIGR00026"/>
    <property type="match status" value="1"/>
</dbReference>